<evidence type="ECO:0000256" key="1">
    <source>
        <dbReference type="SAM" id="Coils"/>
    </source>
</evidence>
<keyword evidence="3" id="KW-1185">Reference proteome</keyword>
<dbReference type="AlphaFoldDB" id="A0A1I8BER2"/>
<dbReference type="WBParaSite" id="MhA1_Contig2005.frz3.gene2">
    <property type="protein sequence ID" value="MhA1_Contig2005.frz3.gene2"/>
    <property type="gene ID" value="MhA1_Contig2005.frz3.gene2"/>
</dbReference>
<evidence type="ECO:0000256" key="2">
    <source>
        <dbReference type="SAM" id="MobiDB-lite"/>
    </source>
</evidence>
<evidence type="ECO:0000313" key="3">
    <source>
        <dbReference type="Proteomes" id="UP000095281"/>
    </source>
</evidence>
<feature type="compositionally biased region" description="Low complexity" evidence="2">
    <location>
        <begin position="84"/>
        <end position="98"/>
    </location>
</feature>
<organism evidence="3 4">
    <name type="scientific">Meloidogyne hapla</name>
    <name type="common">Root-knot nematode worm</name>
    <dbReference type="NCBI Taxonomy" id="6305"/>
    <lineage>
        <taxon>Eukaryota</taxon>
        <taxon>Metazoa</taxon>
        <taxon>Ecdysozoa</taxon>
        <taxon>Nematoda</taxon>
        <taxon>Chromadorea</taxon>
        <taxon>Rhabditida</taxon>
        <taxon>Tylenchina</taxon>
        <taxon>Tylenchomorpha</taxon>
        <taxon>Tylenchoidea</taxon>
        <taxon>Meloidogynidae</taxon>
        <taxon>Meloidogyninae</taxon>
        <taxon>Meloidogyne</taxon>
    </lineage>
</organism>
<feature type="coiled-coil region" evidence="1">
    <location>
        <begin position="99"/>
        <end position="126"/>
    </location>
</feature>
<name>A0A1I8BER2_MELHA</name>
<feature type="region of interest" description="Disordered" evidence="2">
    <location>
        <begin position="72"/>
        <end position="98"/>
    </location>
</feature>
<proteinExistence type="predicted"/>
<accession>A0A1I8BER2</accession>
<keyword evidence="1" id="KW-0175">Coiled coil</keyword>
<protein>
    <submittedName>
        <fullName evidence="4">Uncharacterized protein</fullName>
    </submittedName>
</protein>
<sequence length="260" mass="30835">MKLTINCGNDNLDSEKLDKIIEENKIGLFDANFEYFLSTIFKRKEKNEVFELTDISKNKLFDKINYEKDKNKNKKEEKSQFSDSNSETSSISEINISSNNSEKNEIKEEIVENKNKQKEKEKIEESLVPIKGKTKSTRYSSIRRDLTNVNKVSKINEKFYKPDINLENIIGKENRNKYVEGINLMKKWKGIEKENIFTEFILPLLEQIDFKKDLEEENKLTEKQKTNLFGWQIYWIICNLISLLNENDIEKIEKVFFKNN</sequence>
<dbReference type="Proteomes" id="UP000095281">
    <property type="component" value="Unplaced"/>
</dbReference>
<reference evidence="4" key="1">
    <citation type="submission" date="2016-11" db="UniProtKB">
        <authorList>
            <consortium name="WormBaseParasite"/>
        </authorList>
    </citation>
    <scope>IDENTIFICATION</scope>
</reference>
<evidence type="ECO:0000313" key="4">
    <source>
        <dbReference type="WBParaSite" id="MhA1_Contig2005.frz3.gene2"/>
    </source>
</evidence>